<dbReference type="GO" id="GO:0043139">
    <property type="term" value="F:5'-3' DNA helicase activity"/>
    <property type="evidence" value="ECO:0007669"/>
    <property type="project" value="UniProtKB-EC"/>
</dbReference>
<dbReference type="STRING" id="983967.A0A1E4SXI8"/>
<evidence type="ECO:0000256" key="3">
    <source>
        <dbReference type="ARBA" id="ARBA00008435"/>
    </source>
</evidence>
<protein>
    <recommendedName>
        <fullName evidence="5">ATP-dependent DNA helicase CHL1</fullName>
        <ecNumber evidence="18">5.6.2.3</ecNumber>
    </recommendedName>
    <alternativeName>
        <fullName evidence="4">ATP-dependent DNA helicase chl1</fullName>
    </alternativeName>
    <alternativeName>
        <fullName evidence="17">Chromosome loss protein 1</fullName>
    </alternativeName>
    <alternativeName>
        <fullName evidence="19 20">DNA 5'-3' helicase CHL1</fullName>
    </alternativeName>
</protein>
<comment type="cofactor">
    <cofactor evidence="1">
        <name>[4Fe-4S] cluster</name>
        <dbReference type="ChEBI" id="CHEBI:49883"/>
    </cofactor>
</comment>
<evidence type="ECO:0000256" key="18">
    <source>
        <dbReference type="ARBA" id="ARBA00044969"/>
    </source>
</evidence>
<dbReference type="OrthoDB" id="267079at2759"/>
<feature type="domain" description="Helicase ATP-binding" evidence="24">
    <location>
        <begin position="37"/>
        <end position="461"/>
    </location>
</feature>
<dbReference type="EC" id="5.6.2.3" evidence="18"/>
<evidence type="ECO:0000256" key="14">
    <source>
        <dbReference type="ARBA" id="ARBA00023235"/>
    </source>
</evidence>
<evidence type="ECO:0000256" key="15">
    <source>
        <dbReference type="ARBA" id="ARBA00023242"/>
    </source>
</evidence>
<dbReference type="AlphaFoldDB" id="A0A1E4SXI8"/>
<evidence type="ECO:0000256" key="9">
    <source>
        <dbReference type="ARBA" id="ARBA00022806"/>
    </source>
</evidence>
<evidence type="ECO:0000313" key="25">
    <source>
        <dbReference type="EMBL" id="ODV84195.1"/>
    </source>
</evidence>
<evidence type="ECO:0000256" key="10">
    <source>
        <dbReference type="ARBA" id="ARBA00022840"/>
    </source>
</evidence>
<gene>
    <name evidence="25" type="ORF">CANARDRAFT_8872</name>
</gene>
<dbReference type="GO" id="GO:0005634">
    <property type="term" value="C:nucleus"/>
    <property type="evidence" value="ECO:0007669"/>
    <property type="project" value="UniProtKB-SubCell"/>
</dbReference>
<reference evidence="26" key="1">
    <citation type="submission" date="2016-04" db="EMBL/GenBank/DDBJ databases">
        <title>Comparative genomics of biotechnologically important yeasts.</title>
        <authorList>
            <consortium name="DOE Joint Genome Institute"/>
            <person name="Riley R."/>
            <person name="Haridas S."/>
            <person name="Wolfe K.H."/>
            <person name="Lopes M.R."/>
            <person name="Hittinger C.T."/>
            <person name="Goker M."/>
            <person name="Salamov A."/>
            <person name="Wisecaver J."/>
            <person name="Long T.M."/>
            <person name="Aerts A.L."/>
            <person name="Barry K."/>
            <person name="Choi C."/>
            <person name="Clum A."/>
            <person name="Coughlan A.Y."/>
            <person name="Deshpande S."/>
            <person name="Douglass A.P."/>
            <person name="Hanson S.J."/>
            <person name="Klenk H.-P."/>
            <person name="Labutti K."/>
            <person name="Lapidus A."/>
            <person name="Lindquist E."/>
            <person name="Lipzen A."/>
            <person name="Meier-Kolthoff J.P."/>
            <person name="Ohm R.A."/>
            <person name="Otillar R.P."/>
            <person name="Pangilinan J."/>
            <person name="Peng Y."/>
            <person name="Rokas A."/>
            <person name="Rosa C.A."/>
            <person name="Scheuner C."/>
            <person name="Sibirny A.A."/>
            <person name="Slot J.C."/>
            <person name="Stielow J.B."/>
            <person name="Sun H."/>
            <person name="Kurtzman C.P."/>
            <person name="Blackwell M."/>
            <person name="Grigoriev I.V."/>
            <person name="Jeffries T.W."/>
        </authorList>
    </citation>
    <scope>NUCLEOTIDE SEQUENCE [LARGE SCALE GENOMIC DNA]</scope>
    <source>
        <strain evidence="26">NRRL YB-2248</strain>
    </source>
</reference>
<dbReference type="NCBIfam" id="TIGR00604">
    <property type="entry name" value="rad3"/>
    <property type="match status" value="1"/>
</dbReference>
<accession>A0A1E4SXI8</accession>
<dbReference type="GO" id="GO:0034085">
    <property type="term" value="P:establishment of sister chromatid cohesion"/>
    <property type="evidence" value="ECO:0007669"/>
    <property type="project" value="TreeGrafter"/>
</dbReference>
<evidence type="ECO:0000256" key="1">
    <source>
        <dbReference type="ARBA" id="ARBA00001966"/>
    </source>
</evidence>
<keyword evidence="6" id="KW-0479">Metal-binding</keyword>
<keyword evidence="16" id="KW-0131">Cell cycle</keyword>
<keyword evidence="8" id="KW-0378">Hydrolase</keyword>
<dbReference type="GO" id="GO:0051536">
    <property type="term" value="F:iron-sulfur cluster binding"/>
    <property type="evidence" value="ECO:0007669"/>
    <property type="project" value="UniProtKB-KW"/>
</dbReference>
<name>A0A1E4SXI8_9ASCO</name>
<evidence type="ECO:0000256" key="17">
    <source>
        <dbReference type="ARBA" id="ARBA00029709"/>
    </source>
</evidence>
<evidence type="ECO:0000256" key="21">
    <source>
        <dbReference type="ARBA" id="ARBA00045702"/>
    </source>
</evidence>
<comment type="catalytic activity">
    <reaction evidence="22">
        <text>ATP + H2O = ADP + phosphate + H(+)</text>
        <dbReference type="Rhea" id="RHEA:13065"/>
        <dbReference type="ChEBI" id="CHEBI:15377"/>
        <dbReference type="ChEBI" id="CHEBI:15378"/>
        <dbReference type="ChEBI" id="CHEBI:30616"/>
        <dbReference type="ChEBI" id="CHEBI:43474"/>
        <dbReference type="ChEBI" id="CHEBI:456216"/>
        <dbReference type="EC" id="5.6.2.3"/>
    </reaction>
</comment>
<dbReference type="InterPro" id="IPR002464">
    <property type="entry name" value="DNA/RNA_helicase_DEAH_CS"/>
</dbReference>
<evidence type="ECO:0000256" key="6">
    <source>
        <dbReference type="ARBA" id="ARBA00022723"/>
    </source>
</evidence>
<comment type="subcellular location">
    <subcellularLocation>
        <location evidence="2">Nucleus</location>
    </subcellularLocation>
</comment>
<dbReference type="CDD" id="cd18788">
    <property type="entry name" value="SF2_C_XPD"/>
    <property type="match status" value="1"/>
</dbReference>
<feature type="region of interest" description="Disordered" evidence="23">
    <location>
        <begin position="17"/>
        <end position="43"/>
    </location>
</feature>
<dbReference type="InterPro" id="IPR014013">
    <property type="entry name" value="Helic_SF1/SF2_ATP-bd_DinG/Rad3"/>
</dbReference>
<dbReference type="InterPro" id="IPR006555">
    <property type="entry name" value="ATP-dep_Helicase_C"/>
</dbReference>
<keyword evidence="9" id="KW-0347">Helicase</keyword>
<evidence type="ECO:0000256" key="4">
    <source>
        <dbReference type="ARBA" id="ARBA00016387"/>
    </source>
</evidence>
<evidence type="ECO:0000256" key="16">
    <source>
        <dbReference type="ARBA" id="ARBA00023306"/>
    </source>
</evidence>
<dbReference type="SMART" id="SM00491">
    <property type="entry name" value="HELICc2"/>
    <property type="match status" value="1"/>
</dbReference>
<dbReference type="InterPro" id="IPR027417">
    <property type="entry name" value="P-loop_NTPase"/>
</dbReference>
<evidence type="ECO:0000256" key="12">
    <source>
        <dbReference type="ARBA" id="ARBA00023014"/>
    </source>
</evidence>
<dbReference type="Pfam" id="PF13307">
    <property type="entry name" value="Helicase_C_2"/>
    <property type="match status" value="1"/>
</dbReference>
<evidence type="ECO:0000256" key="20">
    <source>
        <dbReference type="ARBA" id="ARBA00045008"/>
    </source>
</evidence>
<dbReference type="GO" id="GO:0006974">
    <property type="term" value="P:DNA damage response"/>
    <property type="evidence" value="ECO:0007669"/>
    <property type="project" value="UniProtKB-ARBA"/>
</dbReference>
<keyword evidence="7" id="KW-0547">Nucleotide-binding</keyword>
<keyword evidence="14" id="KW-0413">Isomerase</keyword>
<evidence type="ECO:0000256" key="11">
    <source>
        <dbReference type="ARBA" id="ARBA00023004"/>
    </source>
</evidence>
<evidence type="ECO:0000259" key="24">
    <source>
        <dbReference type="PROSITE" id="PS51193"/>
    </source>
</evidence>
<keyword evidence="13" id="KW-0238">DNA-binding</keyword>
<keyword evidence="15" id="KW-0539">Nucleus</keyword>
<organism evidence="25 26">
    <name type="scientific">[Candida] arabinofermentans NRRL YB-2248</name>
    <dbReference type="NCBI Taxonomy" id="983967"/>
    <lineage>
        <taxon>Eukaryota</taxon>
        <taxon>Fungi</taxon>
        <taxon>Dikarya</taxon>
        <taxon>Ascomycota</taxon>
        <taxon>Saccharomycotina</taxon>
        <taxon>Pichiomycetes</taxon>
        <taxon>Pichiales</taxon>
        <taxon>Pichiaceae</taxon>
        <taxon>Ogataea</taxon>
        <taxon>Ogataea/Candida clade</taxon>
    </lineage>
</organism>
<evidence type="ECO:0000256" key="23">
    <source>
        <dbReference type="SAM" id="MobiDB-lite"/>
    </source>
</evidence>
<evidence type="ECO:0000256" key="5">
    <source>
        <dbReference type="ARBA" id="ARBA00017386"/>
    </source>
</evidence>
<dbReference type="PANTHER" id="PTHR11472">
    <property type="entry name" value="DNA REPAIR DEAD HELICASE RAD3/XP-D SUBFAMILY MEMBER"/>
    <property type="match status" value="1"/>
</dbReference>
<keyword evidence="10" id="KW-0067">ATP-binding</keyword>
<evidence type="ECO:0000256" key="2">
    <source>
        <dbReference type="ARBA" id="ARBA00004123"/>
    </source>
</evidence>
<keyword evidence="11" id="KW-0408">Iron</keyword>
<comment type="function">
    <text evidence="21">ATP-dependent DNA helicase important for chromosome transmission and normal cell cycle progression in G(2)/M. May have a role in changing DNA topology to allow the loading of proteins involved in maintaining sister chromatid cohesion in the vicinity of the centromeres. Has a specific role in chromosome segregation during meiosis II.</text>
</comment>
<evidence type="ECO:0000256" key="7">
    <source>
        <dbReference type="ARBA" id="ARBA00022741"/>
    </source>
</evidence>
<dbReference type="GO" id="GO:0006139">
    <property type="term" value="P:nucleobase-containing compound metabolic process"/>
    <property type="evidence" value="ECO:0007669"/>
    <property type="project" value="InterPro"/>
</dbReference>
<dbReference type="InterPro" id="IPR013020">
    <property type="entry name" value="Rad3/Chl1-like"/>
</dbReference>
<dbReference type="Pfam" id="PF06733">
    <property type="entry name" value="DEAD_2"/>
    <property type="match status" value="1"/>
</dbReference>
<evidence type="ECO:0000256" key="8">
    <source>
        <dbReference type="ARBA" id="ARBA00022801"/>
    </source>
</evidence>
<comment type="similarity">
    <text evidence="3">Belongs to the DEAD box helicase family. DEAH subfamily. DDX11/CHL1 sub-subfamily.</text>
</comment>
<dbReference type="FunFam" id="3.40.50.300:FF:001372">
    <property type="entry name" value="ATP-dependent DNA helicase chl1"/>
    <property type="match status" value="1"/>
</dbReference>
<dbReference type="PROSITE" id="PS00690">
    <property type="entry name" value="DEAH_ATP_HELICASE"/>
    <property type="match status" value="1"/>
</dbReference>
<evidence type="ECO:0000256" key="13">
    <source>
        <dbReference type="ARBA" id="ARBA00023125"/>
    </source>
</evidence>
<dbReference type="Gene3D" id="3.40.50.300">
    <property type="entry name" value="P-loop containing nucleotide triphosphate hydrolases"/>
    <property type="match status" value="3"/>
</dbReference>
<dbReference type="PROSITE" id="PS51193">
    <property type="entry name" value="HELICASE_ATP_BIND_2"/>
    <property type="match status" value="1"/>
</dbReference>
<dbReference type="Proteomes" id="UP000094801">
    <property type="component" value="Unassembled WGS sequence"/>
</dbReference>
<keyword evidence="26" id="KW-1185">Reference proteome</keyword>
<evidence type="ECO:0000256" key="22">
    <source>
        <dbReference type="ARBA" id="ARBA00048954"/>
    </source>
</evidence>
<evidence type="ECO:0000256" key="19">
    <source>
        <dbReference type="ARBA" id="ARBA00044998"/>
    </source>
</evidence>
<dbReference type="GO" id="GO:0046872">
    <property type="term" value="F:metal ion binding"/>
    <property type="evidence" value="ECO:0007669"/>
    <property type="project" value="UniProtKB-KW"/>
</dbReference>
<dbReference type="GO" id="GO:0003677">
    <property type="term" value="F:DNA binding"/>
    <property type="evidence" value="ECO:0007669"/>
    <property type="project" value="UniProtKB-KW"/>
</dbReference>
<dbReference type="EMBL" id="KV453858">
    <property type="protein sequence ID" value="ODV84195.1"/>
    <property type="molecule type" value="Genomic_DNA"/>
</dbReference>
<dbReference type="InterPro" id="IPR045028">
    <property type="entry name" value="DinG/Rad3-like"/>
</dbReference>
<evidence type="ECO:0000313" key="26">
    <source>
        <dbReference type="Proteomes" id="UP000094801"/>
    </source>
</evidence>
<keyword evidence="12" id="KW-0411">Iron-sulfur</keyword>
<dbReference type="SUPFAM" id="SSF52540">
    <property type="entry name" value="P-loop containing nucleoside triphosphate hydrolases"/>
    <property type="match status" value="1"/>
</dbReference>
<dbReference type="GO" id="GO:0005524">
    <property type="term" value="F:ATP binding"/>
    <property type="evidence" value="ECO:0007669"/>
    <property type="project" value="UniProtKB-KW"/>
</dbReference>
<dbReference type="InterPro" id="IPR010614">
    <property type="entry name" value="RAD3-like_helicase_DEAD"/>
</dbReference>
<dbReference type="SMART" id="SM00488">
    <property type="entry name" value="DEXDc2"/>
    <property type="match status" value="1"/>
</dbReference>
<dbReference type="PANTHER" id="PTHR11472:SF41">
    <property type="entry name" value="ATP-DEPENDENT DNA HELICASE DDX11-RELATED"/>
    <property type="match status" value="1"/>
</dbReference>
<proteinExistence type="inferred from homology"/>
<sequence>MVEVVINQLSRSKSLRTQAGLDDSLKKENSSKKRHHHNPTFNHPFTPYDVQIQLMEAIYDAIDQEYKLGIFESPTGTGKTLSIICSTMSWLRDLKREKHAMTANGLEDEDDDPDEPEWVKEAYREKIIGRMLADAKDYENHLEEIKTQDSKMVLGELKEKRLNQHQPKVKRTKVKAEVISLEDSLAPDDYFSDDETKGKSQNNIKYSEINSEVQKLLAQVEGKSTNTEKSSNLNKFPTKIYFSSRTHSQLNQFSDQLRMTEFPSSLEGMSERIKYLPMGSRKQLCINENVSKLKDTQKINDACIDLQKTGGSDKSKCCPYMPNLKTEHDEKLINQFRDLSFAEVHDIEELHHIGKHYNVCPYYSSRQSVELSEIISLPYQLLLQKNSREVLNLSLKDSVVVIDEAHNLMDTITSLNSASVSYKELVTCSKSLNTYRNKFSKKMNSGNRINLAKLSKLIVIIAKFIAQQASLKKVNPGLEVNPSEIFSGTTGDLLNIHSLEKYLSKSKIAYKIESYMEILEDENQGSTKKKSSSSSTPLLFKIKSFLYCLSNLSKSGKLFFDKDSDGGVLMKYLLLDPSEEFKEIVEEAKCVILAGGTMEPVNEFTKFLAPFVPDDKIKIFNCDHIIPDCNLNVYPITGFGNQSFEFSYEKRNDPIMRQELGRGLIRILQNVPYGVVVFFSSYAYLEGILEYWNKTGIYDEIQKVKQIFQESKDATADSTLESYSNLITTQRKGAVLFAVVGGKMSEGINFSDDLARAVVMVGLPFPNFFSGDLIAKRKYIEQKTIEDGGSSALAKENSKDFYENICMKAVNQSVGRAIRNINDYAVIYLLDARYNKPNIQKKLSGWIQKRLLRSSTELEDSISKTVEFFKVSR</sequence>
<dbReference type="InterPro" id="IPR006554">
    <property type="entry name" value="Helicase-like_DEXD_c2"/>
</dbReference>
<dbReference type="GO" id="GO:0016818">
    <property type="term" value="F:hydrolase activity, acting on acid anhydrides, in phosphorus-containing anhydrides"/>
    <property type="evidence" value="ECO:0007669"/>
    <property type="project" value="InterPro"/>
</dbReference>